<dbReference type="RefSeq" id="WP_003502445.1">
    <property type="nucleotide sequence ID" value="NZ_GL834313.1"/>
</dbReference>
<sequence length="216" mass="24808">MKKILVVAAHPDDELLGVGGTIAKHTLYGDEVRVIVMCEGESLRYQDNVGQQIAMKSAADILGVTEIRNLNFPDQKLDTYTLTELIKPLEEVSSEFNPNIVYCQNGGDANRDHKILFEAANIAFRPLNNWLNEFYTFYTLSSTEWAYPRTFIPDTWNDISVVLNKKMEAFLKYKSEIREYPHPRSMQAVETSARFWGNQCCLEAAEVFMTVRRIIR</sequence>
<dbReference type="eggNOG" id="COG2120">
    <property type="taxonomic scope" value="Bacteria"/>
</dbReference>
<dbReference type="AlphaFoldDB" id="E7GQP5"/>
<reference evidence="1 2" key="1">
    <citation type="submission" date="2010-12" db="EMBL/GenBank/DDBJ databases">
        <title>The Genome Sequence of Clostridium symbiosum strain WAL-14163.</title>
        <authorList>
            <person name="Earl A."/>
            <person name="Ward D."/>
            <person name="Feldgarden M."/>
            <person name="Gevers D."/>
            <person name="Finegold S.M."/>
            <person name="Summanen P.H."/>
            <person name="Molitoris D.R."/>
            <person name="Vaisanen M.L."/>
            <person name="Daigneault M."/>
            <person name="Young S.K."/>
            <person name="Zeng Q."/>
            <person name="Gargeya S."/>
            <person name="Fitzgerald M."/>
            <person name="Haas B."/>
            <person name="Abouelleil A."/>
            <person name="Alvarado L."/>
            <person name="Arachchi H.M."/>
            <person name="Berlin A."/>
            <person name="Brown A."/>
            <person name="Chapman S.B."/>
            <person name="Chen Z."/>
            <person name="Dunbar C."/>
            <person name="Freedman E."/>
            <person name="Gearin G."/>
            <person name="Gellesch M."/>
            <person name="Goldberg J."/>
            <person name="Griggs A."/>
            <person name="Gujja S."/>
            <person name="Heilman E."/>
            <person name="Heiman D."/>
            <person name="Howarth C."/>
            <person name="Larson L."/>
            <person name="Lui A."/>
            <person name="MacDonald P.J.P."/>
            <person name="Mehta T."/>
            <person name="Montmayeur A."/>
            <person name="Murphy C."/>
            <person name="Neiman D."/>
            <person name="Pearson M."/>
            <person name="Priest M."/>
            <person name="Roberts A."/>
            <person name="Saif S."/>
            <person name="Shea T."/>
            <person name="Shenoy N."/>
            <person name="Sisk P."/>
            <person name="Stolte C."/>
            <person name="Sykes S."/>
            <person name="White J."/>
            <person name="Yandava C."/>
            <person name="Nusbaum C."/>
            <person name="Birren B."/>
        </authorList>
    </citation>
    <scope>NUCLEOTIDE SEQUENCE [LARGE SCALE GENOMIC DNA]</scope>
    <source>
        <strain evidence="1 2">WAL-14163</strain>
    </source>
</reference>
<gene>
    <name evidence="1" type="ORF">HMPREF9474_03240</name>
</gene>
<organism evidence="1 2">
    <name type="scientific">Clostridium symbiosum (strain WAL-14163)</name>
    <dbReference type="NCBI Taxonomy" id="742740"/>
    <lineage>
        <taxon>Bacteria</taxon>
        <taxon>Bacillati</taxon>
        <taxon>Bacillota</taxon>
        <taxon>Clostridia</taxon>
        <taxon>Lachnospirales</taxon>
        <taxon>Lachnospiraceae</taxon>
        <taxon>Otoolea</taxon>
    </lineage>
</organism>
<dbReference type="PANTHER" id="PTHR12993">
    <property type="entry name" value="N-ACETYLGLUCOSAMINYL-PHOSPHATIDYLINOSITOL DE-N-ACETYLASE-RELATED"/>
    <property type="match status" value="1"/>
</dbReference>
<dbReference type="Proteomes" id="UP000002970">
    <property type="component" value="Unassembled WGS sequence"/>
</dbReference>
<comment type="caution">
    <text evidence="1">The sequence shown here is derived from an EMBL/GenBank/DDBJ whole genome shotgun (WGS) entry which is preliminary data.</text>
</comment>
<dbReference type="Pfam" id="PF02585">
    <property type="entry name" value="PIG-L"/>
    <property type="match status" value="1"/>
</dbReference>
<dbReference type="HOGENOM" id="CLU_049311_6_0_9"/>
<accession>E7GQP5</accession>
<evidence type="ECO:0000313" key="1">
    <source>
        <dbReference type="EMBL" id="EGA92855.1"/>
    </source>
</evidence>
<dbReference type="GO" id="GO:0016811">
    <property type="term" value="F:hydrolase activity, acting on carbon-nitrogen (but not peptide) bonds, in linear amides"/>
    <property type="evidence" value="ECO:0007669"/>
    <property type="project" value="TreeGrafter"/>
</dbReference>
<dbReference type="PANTHER" id="PTHR12993:SF11">
    <property type="entry name" value="N-ACETYLGLUCOSAMINYL-PHOSPHATIDYLINOSITOL DE-N-ACETYLASE"/>
    <property type="match status" value="1"/>
</dbReference>
<keyword evidence="2" id="KW-1185">Reference proteome</keyword>
<name>E7GQP5_CLOS6</name>
<dbReference type="Gene3D" id="3.40.50.10320">
    <property type="entry name" value="LmbE-like"/>
    <property type="match status" value="1"/>
</dbReference>
<dbReference type="EMBL" id="ADLQ01000073">
    <property type="protein sequence ID" value="EGA92855.1"/>
    <property type="molecule type" value="Genomic_DNA"/>
</dbReference>
<dbReference type="InterPro" id="IPR003737">
    <property type="entry name" value="GlcNAc_PI_deacetylase-related"/>
</dbReference>
<proteinExistence type="predicted"/>
<evidence type="ECO:0000313" key="2">
    <source>
        <dbReference type="Proteomes" id="UP000002970"/>
    </source>
</evidence>
<dbReference type="STRING" id="1512.GCA_900049235_03499"/>
<evidence type="ECO:0008006" key="3">
    <source>
        <dbReference type="Google" id="ProtNLM"/>
    </source>
</evidence>
<dbReference type="SUPFAM" id="SSF102588">
    <property type="entry name" value="LmbE-like"/>
    <property type="match status" value="1"/>
</dbReference>
<dbReference type="InterPro" id="IPR024078">
    <property type="entry name" value="LmbE-like_dom_sf"/>
</dbReference>
<protein>
    <recommendedName>
        <fullName evidence="3">LmbE family protein</fullName>
    </recommendedName>
</protein>